<gene>
    <name evidence="1" type="ORF">MJO52_08375</name>
</gene>
<organism evidence="1 2">
    <name type="scientific">Microbulbifer variabilis</name>
    <dbReference type="NCBI Taxonomy" id="266805"/>
    <lineage>
        <taxon>Bacteria</taxon>
        <taxon>Pseudomonadati</taxon>
        <taxon>Pseudomonadota</taxon>
        <taxon>Gammaproteobacteria</taxon>
        <taxon>Cellvibrionales</taxon>
        <taxon>Microbulbiferaceae</taxon>
        <taxon>Microbulbifer</taxon>
    </lineage>
</organism>
<dbReference type="EMBL" id="CP092418">
    <property type="protein sequence ID" value="USD23138.1"/>
    <property type="molecule type" value="Genomic_DNA"/>
</dbReference>
<dbReference type="RefSeq" id="WP_252085485.1">
    <property type="nucleotide sequence ID" value="NZ_CP092418.1"/>
</dbReference>
<dbReference type="Proteomes" id="UP001055658">
    <property type="component" value="Chromosome"/>
</dbReference>
<evidence type="ECO:0000313" key="2">
    <source>
        <dbReference type="Proteomes" id="UP001055658"/>
    </source>
</evidence>
<sequence>MPVTQLSQLPNARAIWSAIDQYNIYVVATMSDAFAQIPDTGADFQMPPPILMYHEGDMCALLIMGERHGAQSQDIRAAAKNTATAILNIPDTMIAVEEPIEVNDRLYSNGGAQKQLSLIGDQNLLTYDPSLRGAISAELADQGYRLNTDAQPYRFSAEQGRRYDPRYGQNGNAPLINNQMATSLSTYANTGALIAYPVGPDHLRFGPDAYVRNENETLQGQLLAKNWTVLEISEPPRGGNGNGNGNGNAQN</sequence>
<proteinExistence type="predicted"/>
<keyword evidence="2" id="KW-1185">Reference proteome</keyword>
<accession>A0ABY4VJ14</accession>
<evidence type="ECO:0000313" key="1">
    <source>
        <dbReference type="EMBL" id="USD23138.1"/>
    </source>
</evidence>
<name>A0ABY4VJ14_9GAMM</name>
<protein>
    <submittedName>
        <fullName evidence="1">Uncharacterized protein</fullName>
    </submittedName>
</protein>
<reference evidence="1" key="1">
    <citation type="submission" date="2022-02" db="EMBL/GenBank/DDBJ databases">
        <title>Coral-associated bacteria.</title>
        <authorList>
            <person name="Tang K."/>
            <person name="Wang X."/>
        </authorList>
    </citation>
    <scope>NUCLEOTIDE SEQUENCE</scope>
    <source>
        <strain evidence="1">SCSIO 43006</strain>
    </source>
</reference>